<feature type="transmembrane region" description="Helical" evidence="1">
    <location>
        <begin position="151"/>
        <end position="174"/>
    </location>
</feature>
<dbReference type="AlphaFoldDB" id="A0A914PU27"/>
<feature type="transmembrane region" description="Helical" evidence="1">
    <location>
        <begin position="264"/>
        <end position="288"/>
    </location>
</feature>
<feature type="transmembrane region" description="Helical" evidence="1">
    <location>
        <begin position="36"/>
        <end position="53"/>
    </location>
</feature>
<reference evidence="3" key="1">
    <citation type="submission" date="2022-11" db="UniProtKB">
        <authorList>
            <consortium name="WormBaseParasite"/>
        </authorList>
    </citation>
    <scope>IDENTIFICATION</scope>
</reference>
<dbReference type="PANTHER" id="PTHR22943">
    <property type="entry name" value="7-TRANSMEMBRANE DOMAIN RECEPTOR C.ELEGANS"/>
    <property type="match status" value="1"/>
</dbReference>
<keyword evidence="1" id="KW-0472">Membrane</keyword>
<evidence type="ECO:0000313" key="2">
    <source>
        <dbReference type="Proteomes" id="UP000887578"/>
    </source>
</evidence>
<keyword evidence="1" id="KW-1133">Transmembrane helix</keyword>
<dbReference type="SUPFAM" id="SSF81321">
    <property type="entry name" value="Family A G protein-coupled receptor-like"/>
    <property type="match status" value="1"/>
</dbReference>
<keyword evidence="1" id="KW-0812">Transmembrane</keyword>
<evidence type="ECO:0000313" key="3">
    <source>
        <dbReference type="WBParaSite" id="PDA_v2.g22233.t1"/>
    </source>
</evidence>
<protein>
    <submittedName>
        <fullName evidence="3">Uncharacterized protein</fullName>
    </submittedName>
</protein>
<organism evidence="2 3">
    <name type="scientific">Panagrolaimus davidi</name>
    <dbReference type="NCBI Taxonomy" id="227884"/>
    <lineage>
        <taxon>Eukaryota</taxon>
        <taxon>Metazoa</taxon>
        <taxon>Ecdysozoa</taxon>
        <taxon>Nematoda</taxon>
        <taxon>Chromadorea</taxon>
        <taxon>Rhabditida</taxon>
        <taxon>Tylenchina</taxon>
        <taxon>Panagrolaimomorpha</taxon>
        <taxon>Panagrolaimoidea</taxon>
        <taxon>Panagrolaimidae</taxon>
        <taxon>Panagrolaimus</taxon>
    </lineage>
</organism>
<keyword evidence="2" id="KW-1185">Reference proteome</keyword>
<feature type="transmembrane region" description="Helical" evidence="1">
    <location>
        <begin position="214"/>
        <end position="233"/>
    </location>
</feature>
<proteinExistence type="predicted"/>
<accession>A0A914PU27</accession>
<dbReference type="Pfam" id="PF10326">
    <property type="entry name" value="7TM_GPCR_Str"/>
    <property type="match status" value="1"/>
</dbReference>
<dbReference type="InterPro" id="IPR019428">
    <property type="entry name" value="7TM_GPCR_serpentine_rcpt_Str"/>
</dbReference>
<feature type="transmembrane region" description="Helical" evidence="1">
    <location>
        <begin position="108"/>
        <end position="131"/>
    </location>
</feature>
<evidence type="ECO:0000256" key="1">
    <source>
        <dbReference type="SAM" id="Phobius"/>
    </source>
</evidence>
<sequence>MAHFDVTAIIANLSTPNAIVRPYIDLRAILATLQDSVSNVGLFFNAILVYLIFFKTTKNLADYKLILIQNCFVDTFFTLINDFIGFQTEYKNGWFIMFISGKAGGTSFPYTFIFMCLWVASLLLCTTFIPVQFIYRYYMVVHDKILTKFQYFCCCLLALFGALSYASSCIPVFWPSEEKYIATMPLLQSDAYYYNGIPTYYAAHISQWPLMLHFIYAMFLVQVSYGITILSCIKVWKNLNNQTNDALVLSEQTKKMHRKMTKTIILQAICPFFCVMLPTGVTVIVTFFQLNIPGLGIIITLSWYW</sequence>
<name>A0A914PU27_9BILA</name>
<dbReference type="PANTHER" id="PTHR22943:SF248">
    <property type="entry name" value="SEVEN TM RECEPTOR"/>
    <property type="match status" value="1"/>
</dbReference>
<dbReference type="WBParaSite" id="PDA_v2.g22233.t1">
    <property type="protein sequence ID" value="PDA_v2.g22233.t1"/>
    <property type="gene ID" value="PDA_v2.g22233"/>
</dbReference>
<dbReference type="Proteomes" id="UP000887578">
    <property type="component" value="Unplaced"/>
</dbReference>